<evidence type="ECO:0000259" key="2">
    <source>
        <dbReference type="Pfam" id="PF13478"/>
    </source>
</evidence>
<accession>A0A5S4EQ89</accession>
<dbReference type="Gene3D" id="3.40.50.720">
    <property type="entry name" value="NAD(P)-binding Rossmann-like Domain"/>
    <property type="match status" value="1"/>
</dbReference>
<dbReference type="InterPro" id="IPR003777">
    <property type="entry name" value="XdhC_CoxI"/>
</dbReference>
<dbReference type="EMBL" id="SWAD01000020">
    <property type="protein sequence ID" value="TMQ77639.1"/>
    <property type="molecule type" value="Genomic_DNA"/>
</dbReference>
<sequence length="336" mass="35641">MDSQDLQVLDAVRRWSAAGHTFALVTLARTWGSAPRAPGAWLALRDDGLVQGSVSGGCVEADLIERIRAGRLGGPAPTKVAYGGTPEESARFGLPCGGTLELVIEARPDVAQLIDMADRIAAGRLVRRTVDLASGHTAIDDGARGDALTWNGTRLCTLHGPRRRLLIIGAGQISYFLASMALLMDYEVTVCDPREEYADEWRVAGTTLSREMPDDVVRAMGLDPHSAVVALTHDPKLDDMALLEALKSPAFYVGAIGSRINNARRRERLARYFDLSGEELAGLHGPVGLPIGSRTPPEIAVAILAEMTAVIRGVTLVRSGTEVPSTSGVCAASLAG</sequence>
<name>A0A5S4EQ89_9PROT</name>
<dbReference type="InterPro" id="IPR027051">
    <property type="entry name" value="XdhC_Rossmann_dom"/>
</dbReference>
<dbReference type="AlphaFoldDB" id="A0A5S4EQ89"/>
<dbReference type="PANTHER" id="PTHR30388">
    <property type="entry name" value="ALDEHYDE OXIDOREDUCTASE MOLYBDENUM COFACTOR ASSEMBLY PROTEIN"/>
    <property type="match status" value="1"/>
</dbReference>
<feature type="domain" description="XdhC- CoxI" evidence="1">
    <location>
        <begin position="15"/>
        <end position="69"/>
    </location>
</feature>
<dbReference type="PANTHER" id="PTHR30388:SF4">
    <property type="entry name" value="MOLYBDENUM COFACTOR INSERTION CHAPERONE PAOD"/>
    <property type="match status" value="1"/>
</dbReference>
<dbReference type="SUPFAM" id="SSF51735">
    <property type="entry name" value="NAD(P)-binding Rossmann-fold domains"/>
    <property type="match status" value="1"/>
</dbReference>
<gene>
    <name evidence="3" type="ORF">ACCUM_2840</name>
</gene>
<evidence type="ECO:0000313" key="4">
    <source>
        <dbReference type="Proteomes" id="UP000306324"/>
    </source>
</evidence>
<proteinExistence type="predicted"/>
<evidence type="ECO:0000313" key="3">
    <source>
        <dbReference type="EMBL" id="TMQ77639.1"/>
    </source>
</evidence>
<dbReference type="Proteomes" id="UP000306324">
    <property type="component" value="Unassembled WGS sequence"/>
</dbReference>
<reference evidence="3 4" key="1">
    <citation type="submission" date="2019-04" db="EMBL/GenBank/DDBJ databases">
        <title>A novel phosphate-accumulating bacterium identified in bioreactor for phosphate removal from wastewater.</title>
        <authorList>
            <person name="Kotlyarov R.Y."/>
            <person name="Beletsky A.V."/>
            <person name="Kallistova A.Y."/>
            <person name="Dorofeev A.G."/>
            <person name="Nikolaev Y.Y."/>
            <person name="Pimenov N.V."/>
            <person name="Ravin N.V."/>
            <person name="Mardanov A.V."/>
        </authorList>
    </citation>
    <scope>NUCLEOTIDE SEQUENCE [LARGE SCALE GENOMIC DNA]</scope>
    <source>
        <strain evidence="3 4">Bin19</strain>
    </source>
</reference>
<dbReference type="RefSeq" id="WP_138677708.1">
    <property type="nucleotide sequence ID" value="NZ_SWAD01000020.1"/>
</dbReference>
<protein>
    <submittedName>
        <fullName evidence="3">Xanthine and CO dehydrogenases maturation factor, XdhC/CoxF family</fullName>
    </submittedName>
</protein>
<feature type="domain" description="XdhC Rossmann" evidence="2">
    <location>
        <begin position="165"/>
        <end position="307"/>
    </location>
</feature>
<dbReference type="Pfam" id="PF13478">
    <property type="entry name" value="XdhC_C"/>
    <property type="match status" value="1"/>
</dbReference>
<dbReference type="InterPro" id="IPR052698">
    <property type="entry name" value="MoCofactor_Util/Proc"/>
</dbReference>
<keyword evidence="4" id="KW-1185">Reference proteome</keyword>
<comment type="caution">
    <text evidence="3">The sequence shown here is derived from an EMBL/GenBank/DDBJ whole genome shotgun (WGS) entry which is preliminary data.</text>
</comment>
<organism evidence="3 4">
    <name type="scientific">Candidatus Accumulibacter phosphatis</name>
    <dbReference type="NCBI Taxonomy" id="327160"/>
    <lineage>
        <taxon>Bacteria</taxon>
        <taxon>Pseudomonadati</taxon>
        <taxon>Pseudomonadota</taxon>
        <taxon>Betaproteobacteria</taxon>
        <taxon>Candidatus Accumulibacter</taxon>
    </lineage>
</organism>
<dbReference type="OrthoDB" id="9815497at2"/>
<dbReference type="Pfam" id="PF02625">
    <property type="entry name" value="XdhC_CoxI"/>
    <property type="match status" value="1"/>
</dbReference>
<evidence type="ECO:0000259" key="1">
    <source>
        <dbReference type="Pfam" id="PF02625"/>
    </source>
</evidence>
<dbReference type="InterPro" id="IPR036291">
    <property type="entry name" value="NAD(P)-bd_dom_sf"/>
</dbReference>